<organism evidence="2 3">
    <name type="scientific">Duganella lactea</name>
    <dbReference type="NCBI Taxonomy" id="2692173"/>
    <lineage>
        <taxon>Bacteria</taxon>
        <taxon>Pseudomonadati</taxon>
        <taxon>Pseudomonadota</taxon>
        <taxon>Betaproteobacteria</taxon>
        <taxon>Burkholderiales</taxon>
        <taxon>Oxalobacteraceae</taxon>
        <taxon>Telluria group</taxon>
        <taxon>Duganella</taxon>
    </lineage>
</organism>
<dbReference type="AlphaFoldDB" id="A0A6L8MIA0"/>
<evidence type="ECO:0000313" key="3">
    <source>
        <dbReference type="Proteomes" id="UP000474565"/>
    </source>
</evidence>
<dbReference type="Proteomes" id="UP000474565">
    <property type="component" value="Unassembled WGS sequence"/>
</dbReference>
<proteinExistence type="predicted"/>
<accession>A0A6L8MIA0</accession>
<dbReference type="PANTHER" id="PTHR35006:SF1">
    <property type="entry name" value="BLL2941 PROTEIN"/>
    <property type="match status" value="1"/>
</dbReference>
<gene>
    <name evidence="2" type="ORF">GTP44_05900</name>
</gene>
<dbReference type="InterPro" id="IPR004360">
    <property type="entry name" value="Glyas_Fos-R_dOase_dom"/>
</dbReference>
<comment type="caution">
    <text evidence="2">The sequence shown here is derived from an EMBL/GenBank/DDBJ whole genome shotgun (WGS) entry which is preliminary data.</text>
</comment>
<dbReference type="Gene3D" id="3.10.180.10">
    <property type="entry name" value="2,3-Dihydroxybiphenyl 1,2-Dioxygenase, domain 1"/>
    <property type="match status" value="1"/>
</dbReference>
<protein>
    <submittedName>
        <fullName evidence="2">VOC family protein</fullName>
    </submittedName>
</protein>
<dbReference type="EMBL" id="WWCP01000004">
    <property type="protein sequence ID" value="MYM81486.1"/>
    <property type="molecule type" value="Genomic_DNA"/>
</dbReference>
<dbReference type="RefSeq" id="WP_161018703.1">
    <property type="nucleotide sequence ID" value="NZ_WWCP01000004.1"/>
</dbReference>
<dbReference type="Pfam" id="PF00903">
    <property type="entry name" value="Glyoxalase"/>
    <property type="match status" value="1"/>
</dbReference>
<feature type="domain" description="VOC" evidence="1">
    <location>
        <begin position="1"/>
        <end position="127"/>
    </location>
</feature>
<name>A0A6L8MIA0_9BURK</name>
<dbReference type="PANTHER" id="PTHR35006">
    <property type="entry name" value="GLYOXALASE FAMILY PROTEIN (AFU_ORTHOLOGUE AFUA_5G14830)"/>
    <property type="match status" value="1"/>
</dbReference>
<dbReference type="InterPro" id="IPR037523">
    <property type="entry name" value="VOC_core"/>
</dbReference>
<evidence type="ECO:0000259" key="1">
    <source>
        <dbReference type="PROSITE" id="PS51819"/>
    </source>
</evidence>
<dbReference type="InterPro" id="IPR029068">
    <property type="entry name" value="Glyas_Bleomycin-R_OHBP_Dase"/>
</dbReference>
<dbReference type="PROSITE" id="PS51819">
    <property type="entry name" value="VOC"/>
    <property type="match status" value="1"/>
</dbReference>
<dbReference type="SUPFAM" id="SSF54593">
    <property type="entry name" value="Glyoxalase/Bleomycin resistance protein/Dihydroxybiphenyl dioxygenase"/>
    <property type="match status" value="1"/>
</dbReference>
<reference evidence="2 3" key="1">
    <citation type="submission" date="2019-12" db="EMBL/GenBank/DDBJ databases">
        <title>Novel species isolated from a subtropical stream in China.</title>
        <authorList>
            <person name="Lu H."/>
        </authorList>
    </citation>
    <scope>NUCLEOTIDE SEQUENCE [LARGE SCALE GENOMIC DNA]</scope>
    <source>
        <strain evidence="2 3">FT50W</strain>
    </source>
</reference>
<evidence type="ECO:0000313" key="2">
    <source>
        <dbReference type="EMBL" id="MYM81486.1"/>
    </source>
</evidence>
<sequence length="132" mass="14025">MLSHVYIGINNFEPALAFYSAVMEAVGARQRFVDAGKPWAAWQPAEGARPLFVIGRPHDGQPASRGNGQMVALMAPSRAAVDLTHAAALAHGGSCEGAPGLRPHYHANYYGAYFRDPEGNKLGVVCHDAPAD</sequence>
<dbReference type="CDD" id="cd07262">
    <property type="entry name" value="VOC_like"/>
    <property type="match status" value="1"/>
</dbReference>